<accession>A0ABN8B4A0</accession>
<organism evidence="10 11">
    <name type="scientific">Chilo suppressalis</name>
    <name type="common">Asiatic rice borer moth</name>
    <dbReference type="NCBI Taxonomy" id="168631"/>
    <lineage>
        <taxon>Eukaryota</taxon>
        <taxon>Metazoa</taxon>
        <taxon>Ecdysozoa</taxon>
        <taxon>Arthropoda</taxon>
        <taxon>Hexapoda</taxon>
        <taxon>Insecta</taxon>
        <taxon>Pterygota</taxon>
        <taxon>Neoptera</taxon>
        <taxon>Endopterygota</taxon>
        <taxon>Lepidoptera</taxon>
        <taxon>Glossata</taxon>
        <taxon>Ditrysia</taxon>
        <taxon>Pyraloidea</taxon>
        <taxon>Crambidae</taxon>
        <taxon>Crambinae</taxon>
        <taxon>Chilo</taxon>
    </lineage>
</organism>
<dbReference type="CDD" id="cd03406">
    <property type="entry name" value="SPFH_like_u3"/>
    <property type="match status" value="1"/>
</dbReference>
<protein>
    <recommendedName>
        <fullName evidence="9">Band 7 domain-containing protein</fullName>
    </recommendedName>
</protein>
<keyword evidence="7" id="KW-0472">Membrane</keyword>
<proteinExistence type="inferred from homology"/>
<dbReference type="EMBL" id="OU963911">
    <property type="protein sequence ID" value="CAH0400977.1"/>
    <property type="molecule type" value="Genomic_DNA"/>
</dbReference>
<evidence type="ECO:0000256" key="5">
    <source>
        <dbReference type="ARBA" id="ARBA00022968"/>
    </source>
</evidence>
<keyword evidence="11" id="KW-1185">Reference proteome</keyword>
<keyword evidence="6" id="KW-1133">Transmembrane helix</keyword>
<keyword evidence="5" id="KW-0735">Signal-anchor</keyword>
<comment type="similarity">
    <text evidence="2">Belongs to the band 7/mec-2 family.</text>
</comment>
<dbReference type="InterPro" id="IPR033294">
    <property type="entry name" value="Erlin1/2"/>
</dbReference>
<evidence type="ECO:0000256" key="3">
    <source>
        <dbReference type="ARBA" id="ARBA00022692"/>
    </source>
</evidence>
<evidence type="ECO:0000256" key="4">
    <source>
        <dbReference type="ARBA" id="ARBA00022824"/>
    </source>
</evidence>
<evidence type="ECO:0000313" key="10">
    <source>
        <dbReference type="EMBL" id="CAH0400977.1"/>
    </source>
</evidence>
<evidence type="ECO:0000256" key="6">
    <source>
        <dbReference type="ARBA" id="ARBA00022989"/>
    </source>
</evidence>
<dbReference type="PANTHER" id="PTHR15351:SF3">
    <property type="entry name" value="ERLIN"/>
    <property type="match status" value="1"/>
</dbReference>
<keyword evidence="4" id="KW-0256">Endoplasmic reticulum</keyword>
<dbReference type="Pfam" id="PF01145">
    <property type="entry name" value="Band_7"/>
    <property type="match status" value="1"/>
</dbReference>
<evidence type="ECO:0000256" key="8">
    <source>
        <dbReference type="ARBA" id="ARBA00023180"/>
    </source>
</evidence>
<gene>
    <name evidence="10" type="ORF">CHILSU_LOCUS4189</name>
</gene>
<dbReference type="InterPro" id="IPR001107">
    <property type="entry name" value="Band_7"/>
</dbReference>
<evidence type="ECO:0000256" key="7">
    <source>
        <dbReference type="ARBA" id="ARBA00023136"/>
    </source>
</evidence>
<sequence length="524" mass="58872">MIGIGHFQRILFDCHKPLIRKPKCVKQPSHTLILASLVHRGAKVCQATLAHTLFGLPCSPWSQGVSSNPRTHSLLPPLFIVEPRCVKQPSHTLSLASLVHRGAKVCQATLAHTLFYLPCSSWSQGVSSNPRTHSLASLVHRGAKMCQATLAHTLFGLPCSSRSQRVSSNPRTHARWPPLFIVEPSVHFGFLRPTMADQSSVLALVILAVGVTVHFSLHKVEEGHVGVYYRGGALLPVTSQPGFHMMIPLLTSYKAIQTTLQTDEVKNVPCGTSGGVMIYFERIEVVNKLEPFSVLDMVRNFTAEYDKTLIFNKVHHELNQFCSAHSLHEVYIDLFDQIDENLRTTLQRDLDETAPGLRVQAVRVTKPKIPEAIRKNYELMEAEKSKLLIAAQHQKVVEKEAETARRKAVIEAEKEAQVAKIQYEQKIMEKESLQKIELIEDSIHKAKQQTKAEADYYHLKKQAEANKLLLTKEYLELKKYDALSQNNKIYFGSDIPNMFLQANVGDSVAKNVKVECFNSTRAHK</sequence>
<keyword evidence="8" id="KW-0325">Glycoprotein</keyword>
<reference evidence="10" key="1">
    <citation type="submission" date="2021-12" db="EMBL/GenBank/DDBJ databases">
        <authorList>
            <person name="King R."/>
        </authorList>
    </citation>
    <scope>NUCLEOTIDE SEQUENCE</scope>
</reference>
<evidence type="ECO:0000256" key="2">
    <source>
        <dbReference type="ARBA" id="ARBA00008164"/>
    </source>
</evidence>
<evidence type="ECO:0000313" key="11">
    <source>
        <dbReference type="Proteomes" id="UP001153292"/>
    </source>
</evidence>
<comment type="subcellular location">
    <subcellularLocation>
        <location evidence="1">Endoplasmic reticulum membrane</location>
        <topology evidence="1">Single-pass type II membrane protein</topology>
    </subcellularLocation>
</comment>
<evidence type="ECO:0000259" key="9">
    <source>
        <dbReference type="SMART" id="SM00244"/>
    </source>
</evidence>
<dbReference type="SMART" id="SM00244">
    <property type="entry name" value="PHB"/>
    <property type="match status" value="1"/>
</dbReference>
<name>A0ABN8B4A0_CHISP</name>
<evidence type="ECO:0000256" key="1">
    <source>
        <dbReference type="ARBA" id="ARBA00004648"/>
    </source>
</evidence>
<feature type="domain" description="Band 7" evidence="9">
    <location>
        <begin position="215"/>
        <end position="381"/>
    </location>
</feature>
<keyword evidence="3" id="KW-0812">Transmembrane</keyword>
<dbReference type="Proteomes" id="UP001153292">
    <property type="component" value="Chromosome 18"/>
</dbReference>
<dbReference type="PANTHER" id="PTHR15351">
    <property type="entry name" value="ERLIN (ER LIPID RAFT ASSOCIATED PROTEIN) HOMOLOG"/>
    <property type="match status" value="1"/>
</dbReference>